<gene>
    <name evidence="2" type="ORF">CHIRRI_LOCUS132</name>
</gene>
<keyword evidence="3" id="KW-1185">Reference proteome</keyword>
<keyword evidence="1" id="KW-0732">Signal</keyword>
<sequence length="347" mass="38843">MKSNFVIFNALITLLSTKGVFCLDVCDDIPRNIKESNQFLLHEWGTINHNSVRIDLTTWYLRTFDEGTIAVWNATIIFSREMHGIRLRSVDNTVSSAEIIHGGIGFRIAIITVIGHANILTFTVDAFETPDIIFKEWGTVNNASLTLFPTWSHVGCSESEQIINTTRIIHGLRLISSIDSVASTEVLDGGVGFNFVHLIIRPRVQFIRYTIIMFENGTSTSTPAPSITSMPETRVEILGRINDDTQLLDEKRFQNYPEAGFTAEGNGSFQGKEIILGIRLTSLNYTDGSWEIIEGGLNQSFIAFEFIGSDIGRPYDFKIEVYGNNAIIMKLSGNLFILLSVLHNILR</sequence>
<protein>
    <submittedName>
        <fullName evidence="2">Uncharacterized protein</fullName>
    </submittedName>
</protein>
<reference evidence="2" key="1">
    <citation type="submission" date="2022-01" db="EMBL/GenBank/DDBJ databases">
        <authorList>
            <person name="King R."/>
        </authorList>
    </citation>
    <scope>NUCLEOTIDE SEQUENCE</scope>
</reference>
<evidence type="ECO:0000313" key="2">
    <source>
        <dbReference type="EMBL" id="CAG9797132.1"/>
    </source>
</evidence>
<dbReference type="Proteomes" id="UP001153620">
    <property type="component" value="Chromosome 1"/>
</dbReference>
<evidence type="ECO:0000256" key="1">
    <source>
        <dbReference type="SAM" id="SignalP"/>
    </source>
</evidence>
<dbReference type="InterPro" id="IPR031734">
    <property type="entry name" value="MBF2"/>
</dbReference>
<proteinExistence type="predicted"/>
<accession>A0A9N9WKQ5</accession>
<dbReference type="EMBL" id="OU895877">
    <property type="protein sequence ID" value="CAG9797132.1"/>
    <property type="molecule type" value="Genomic_DNA"/>
</dbReference>
<dbReference type="Pfam" id="PF15868">
    <property type="entry name" value="MBF2"/>
    <property type="match status" value="1"/>
</dbReference>
<name>A0A9N9WKQ5_9DIPT</name>
<dbReference type="AlphaFoldDB" id="A0A9N9WKQ5"/>
<organism evidence="2 3">
    <name type="scientific">Chironomus riparius</name>
    <dbReference type="NCBI Taxonomy" id="315576"/>
    <lineage>
        <taxon>Eukaryota</taxon>
        <taxon>Metazoa</taxon>
        <taxon>Ecdysozoa</taxon>
        <taxon>Arthropoda</taxon>
        <taxon>Hexapoda</taxon>
        <taxon>Insecta</taxon>
        <taxon>Pterygota</taxon>
        <taxon>Neoptera</taxon>
        <taxon>Endopterygota</taxon>
        <taxon>Diptera</taxon>
        <taxon>Nematocera</taxon>
        <taxon>Chironomoidea</taxon>
        <taxon>Chironomidae</taxon>
        <taxon>Chironominae</taxon>
        <taxon>Chironomus</taxon>
    </lineage>
</organism>
<reference evidence="2" key="2">
    <citation type="submission" date="2022-10" db="EMBL/GenBank/DDBJ databases">
        <authorList>
            <consortium name="ENA_rothamsted_submissions"/>
            <consortium name="culmorum"/>
            <person name="King R."/>
        </authorList>
    </citation>
    <scope>NUCLEOTIDE SEQUENCE</scope>
</reference>
<feature type="signal peptide" evidence="1">
    <location>
        <begin position="1"/>
        <end position="22"/>
    </location>
</feature>
<evidence type="ECO:0000313" key="3">
    <source>
        <dbReference type="Proteomes" id="UP001153620"/>
    </source>
</evidence>
<feature type="chain" id="PRO_5040369715" evidence="1">
    <location>
        <begin position="23"/>
        <end position="347"/>
    </location>
</feature>